<gene>
    <name evidence="1" type="ORF">CSOJ01_00193</name>
</gene>
<organism evidence="1 2">
    <name type="scientific">Colletotrichum sojae</name>
    <dbReference type="NCBI Taxonomy" id="2175907"/>
    <lineage>
        <taxon>Eukaryota</taxon>
        <taxon>Fungi</taxon>
        <taxon>Dikarya</taxon>
        <taxon>Ascomycota</taxon>
        <taxon>Pezizomycotina</taxon>
        <taxon>Sordariomycetes</taxon>
        <taxon>Hypocreomycetidae</taxon>
        <taxon>Glomerellales</taxon>
        <taxon>Glomerellaceae</taxon>
        <taxon>Colletotrichum</taxon>
        <taxon>Colletotrichum orchidearum species complex</taxon>
    </lineage>
</organism>
<dbReference type="Proteomes" id="UP000652219">
    <property type="component" value="Unassembled WGS sequence"/>
</dbReference>
<dbReference type="EMBL" id="WIGN01000001">
    <property type="protein sequence ID" value="KAF6821690.1"/>
    <property type="molecule type" value="Genomic_DNA"/>
</dbReference>
<comment type="caution">
    <text evidence="1">The sequence shown here is derived from an EMBL/GenBank/DDBJ whole genome shotgun (WGS) entry which is preliminary data.</text>
</comment>
<name>A0A8H6N6V2_9PEZI</name>
<reference evidence="1 2" key="1">
    <citation type="journal article" date="2020" name="Phytopathology">
        <title>Genome Sequence Resources of Colletotrichum truncatum, C. plurivorum, C. musicola, and C. sojae: Four Species Pathogenic to Soybean (Glycine max).</title>
        <authorList>
            <person name="Rogerio F."/>
            <person name="Boufleur T.R."/>
            <person name="Ciampi-Guillardi M."/>
            <person name="Sukno S.A."/>
            <person name="Thon M.R."/>
            <person name="Massola Junior N.S."/>
            <person name="Baroncelli R."/>
        </authorList>
    </citation>
    <scope>NUCLEOTIDE SEQUENCE [LARGE SCALE GENOMIC DNA]</scope>
    <source>
        <strain evidence="1 2">LFN0009</strain>
    </source>
</reference>
<keyword evidence="2" id="KW-1185">Reference proteome</keyword>
<sequence>MRPTAVKTALLINQLAAHPNFSVGAIAASYILLPCAVGGEATTGREPNNTCLQVPLVAQGLPIISGHDPPHRSYIYDDLPLCSSDTPTATATMDGHTCPAGLLGLNDDVRPYHPAYASSVAVLSCSQLPGRPSPDPNANGARQMIISNLETPAAARYSDLHLLCPARFVSATTRSAHE</sequence>
<evidence type="ECO:0000313" key="1">
    <source>
        <dbReference type="EMBL" id="KAF6821690.1"/>
    </source>
</evidence>
<protein>
    <submittedName>
        <fullName evidence="1">Uncharacterized protein</fullName>
    </submittedName>
</protein>
<accession>A0A8H6N6V2</accession>
<proteinExistence type="predicted"/>
<dbReference type="AlphaFoldDB" id="A0A8H6N6V2"/>
<evidence type="ECO:0000313" key="2">
    <source>
        <dbReference type="Proteomes" id="UP000652219"/>
    </source>
</evidence>